<protein>
    <submittedName>
        <fullName evidence="1">Uncharacterized protein</fullName>
    </submittedName>
</protein>
<evidence type="ECO:0000313" key="1">
    <source>
        <dbReference type="EMBL" id="ERK72080.1"/>
    </source>
</evidence>
<accession>U2RA04</accession>
<sequence>MRTTRSCAGRIAVLPHVREQKRLHRAAHAHDTVRGRTNP</sequence>
<dbReference type="EMBL" id="AWVQ01000190">
    <property type="protein sequence ID" value="ERK72080.1"/>
    <property type="molecule type" value="Genomic_DNA"/>
</dbReference>
<proteinExistence type="predicted"/>
<organism evidence="1 2">
    <name type="scientific">Leifsonia aquatica ATCC 14665</name>
    <dbReference type="NCBI Taxonomy" id="1358026"/>
    <lineage>
        <taxon>Bacteria</taxon>
        <taxon>Bacillati</taxon>
        <taxon>Actinomycetota</taxon>
        <taxon>Actinomycetes</taxon>
        <taxon>Micrococcales</taxon>
        <taxon>Microbacteriaceae</taxon>
        <taxon>Leifsonia</taxon>
    </lineage>
</organism>
<dbReference type="Proteomes" id="UP000016605">
    <property type="component" value="Unassembled WGS sequence"/>
</dbReference>
<dbReference type="HOGENOM" id="CLU_3312094_0_0_11"/>
<reference evidence="1 2" key="1">
    <citation type="submission" date="2013-08" db="EMBL/GenBank/DDBJ databases">
        <authorList>
            <person name="Weinstock G."/>
            <person name="Sodergren E."/>
            <person name="Wylie T."/>
            <person name="Fulton L."/>
            <person name="Fulton R."/>
            <person name="Fronick C."/>
            <person name="O'Laughlin M."/>
            <person name="Godfrey J."/>
            <person name="Miner T."/>
            <person name="Herter B."/>
            <person name="Appelbaum E."/>
            <person name="Cordes M."/>
            <person name="Lek S."/>
            <person name="Wollam A."/>
            <person name="Pepin K.H."/>
            <person name="Palsikar V.B."/>
            <person name="Mitreva M."/>
            <person name="Wilson R.K."/>
        </authorList>
    </citation>
    <scope>NUCLEOTIDE SEQUENCE [LARGE SCALE GENOMIC DNA]</scope>
    <source>
        <strain evidence="1 2">ATCC 14665</strain>
    </source>
</reference>
<dbReference type="AlphaFoldDB" id="U2RA04"/>
<gene>
    <name evidence="1" type="ORF">N136_01566</name>
</gene>
<evidence type="ECO:0000313" key="2">
    <source>
        <dbReference type="Proteomes" id="UP000016605"/>
    </source>
</evidence>
<comment type="caution">
    <text evidence="1">The sequence shown here is derived from an EMBL/GenBank/DDBJ whole genome shotgun (WGS) entry which is preliminary data.</text>
</comment>
<name>U2RA04_LEIAQ</name>